<keyword evidence="4" id="KW-0963">Cytoplasm</keyword>
<reference evidence="11 12" key="2">
    <citation type="submission" date="2018-03" db="EMBL/GenBank/DDBJ databases">
        <title>The ancient ancestry and fast evolution of plastids.</title>
        <authorList>
            <person name="Moore K.R."/>
            <person name="Magnabosco C."/>
            <person name="Momper L."/>
            <person name="Gold D.A."/>
            <person name="Bosak T."/>
            <person name="Fournier G.P."/>
        </authorList>
    </citation>
    <scope>NUCLEOTIDE SEQUENCE [LARGE SCALE GENOMIC DNA]</scope>
    <source>
        <strain evidence="11 12">CCAP 1448/3</strain>
    </source>
</reference>
<dbReference type="InterPro" id="IPR003442">
    <property type="entry name" value="T6A_TsaE"/>
</dbReference>
<dbReference type="Proteomes" id="UP000238762">
    <property type="component" value="Unassembled WGS sequence"/>
</dbReference>
<dbReference type="OrthoDB" id="9815896at2"/>
<gene>
    <name evidence="11" type="ORF">C7B64_14275</name>
</gene>
<evidence type="ECO:0000256" key="7">
    <source>
        <dbReference type="ARBA" id="ARBA00022741"/>
    </source>
</evidence>
<keyword evidence="5" id="KW-0819">tRNA processing</keyword>
<dbReference type="NCBIfam" id="TIGR00150">
    <property type="entry name" value="T6A_YjeE"/>
    <property type="match status" value="1"/>
</dbReference>
<name>A0A2T1C1U0_9CYAN</name>
<keyword evidence="6" id="KW-0479">Metal-binding</keyword>
<dbReference type="GO" id="GO:0005737">
    <property type="term" value="C:cytoplasm"/>
    <property type="evidence" value="ECO:0007669"/>
    <property type="project" value="UniProtKB-SubCell"/>
</dbReference>
<evidence type="ECO:0000256" key="3">
    <source>
        <dbReference type="ARBA" id="ARBA00019010"/>
    </source>
</evidence>
<keyword evidence="9" id="KW-0460">Magnesium</keyword>
<evidence type="ECO:0000256" key="10">
    <source>
        <dbReference type="ARBA" id="ARBA00032441"/>
    </source>
</evidence>
<evidence type="ECO:0000256" key="4">
    <source>
        <dbReference type="ARBA" id="ARBA00022490"/>
    </source>
</evidence>
<evidence type="ECO:0000256" key="1">
    <source>
        <dbReference type="ARBA" id="ARBA00004496"/>
    </source>
</evidence>
<dbReference type="PANTHER" id="PTHR33540">
    <property type="entry name" value="TRNA THREONYLCARBAMOYLADENOSINE BIOSYNTHESIS PROTEIN TSAE"/>
    <property type="match status" value="1"/>
</dbReference>
<evidence type="ECO:0000256" key="9">
    <source>
        <dbReference type="ARBA" id="ARBA00022842"/>
    </source>
</evidence>
<evidence type="ECO:0000256" key="5">
    <source>
        <dbReference type="ARBA" id="ARBA00022694"/>
    </source>
</evidence>
<evidence type="ECO:0000256" key="2">
    <source>
        <dbReference type="ARBA" id="ARBA00007599"/>
    </source>
</evidence>
<dbReference type="Pfam" id="PF02367">
    <property type="entry name" value="TsaE"/>
    <property type="match status" value="1"/>
</dbReference>
<dbReference type="PANTHER" id="PTHR33540:SF2">
    <property type="entry name" value="TRNA THREONYLCARBAMOYLADENOSINE BIOSYNTHESIS PROTEIN TSAE"/>
    <property type="match status" value="1"/>
</dbReference>
<dbReference type="AlphaFoldDB" id="A0A2T1C1U0"/>
<evidence type="ECO:0000256" key="6">
    <source>
        <dbReference type="ARBA" id="ARBA00022723"/>
    </source>
</evidence>
<evidence type="ECO:0000313" key="11">
    <source>
        <dbReference type="EMBL" id="PSB02239.1"/>
    </source>
</evidence>
<proteinExistence type="inferred from homology"/>
<keyword evidence="8" id="KW-0067">ATP-binding</keyword>
<keyword evidence="7" id="KW-0547">Nucleotide-binding</keyword>
<organism evidence="11 12">
    <name type="scientific">Merismopedia glauca CCAP 1448/3</name>
    <dbReference type="NCBI Taxonomy" id="1296344"/>
    <lineage>
        <taxon>Bacteria</taxon>
        <taxon>Bacillati</taxon>
        <taxon>Cyanobacteriota</taxon>
        <taxon>Cyanophyceae</taxon>
        <taxon>Synechococcales</taxon>
        <taxon>Merismopediaceae</taxon>
        <taxon>Merismopedia</taxon>
    </lineage>
</organism>
<keyword evidence="11" id="KW-0808">Transferase</keyword>
<accession>A0A2T1C1U0</accession>
<dbReference type="GO" id="GO:0002949">
    <property type="term" value="P:tRNA threonylcarbamoyladenosine modification"/>
    <property type="evidence" value="ECO:0007669"/>
    <property type="project" value="InterPro"/>
</dbReference>
<evidence type="ECO:0000313" key="12">
    <source>
        <dbReference type="Proteomes" id="UP000238762"/>
    </source>
</evidence>
<evidence type="ECO:0000256" key="8">
    <source>
        <dbReference type="ARBA" id="ARBA00022840"/>
    </source>
</evidence>
<dbReference type="EMBL" id="PVWJ01000068">
    <property type="protein sequence ID" value="PSB02239.1"/>
    <property type="molecule type" value="Genomic_DNA"/>
</dbReference>
<dbReference type="SUPFAM" id="SSF52540">
    <property type="entry name" value="P-loop containing nucleoside triphosphate hydrolases"/>
    <property type="match status" value="1"/>
</dbReference>
<comment type="similarity">
    <text evidence="2">Belongs to the TsaE family.</text>
</comment>
<reference evidence="11 12" key="1">
    <citation type="submission" date="2018-02" db="EMBL/GenBank/DDBJ databases">
        <authorList>
            <person name="Cohen D.B."/>
            <person name="Kent A.D."/>
        </authorList>
    </citation>
    <scope>NUCLEOTIDE SEQUENCE [LARGE SCALE GENOMIC DNA]</scope>
    <source>
        <strain evidence="11 12">CCAP 1448/3</strain>
    </source>
</reference>
<dbReference type="GO" id="GO:0005524">
    <property type="term" value="F:ATP binding"/>
    <property type="evidence" value="ECO:0007669"/>
    <property type="project" value="UniProtKB-KW"/>
</dbReference>
<dbReference type="RefSeq" id="WP_106289332.1">
    <property type="nucleotide sequence ID" value="NZ_CAWNTC010000084.1"/>
</dbReference>
<comment type="subcellular location">
    <subcellularLocation>
        <location evidence="1">Cytoplasm</location>
    </subcellularLocation>
</comment>
<comment type="caution">
    <text evidence="11">The sequence shown here is derived from an EMBL/GenBank/DDBJ whole genome shotgun (WGS) entry which is preliminary data.</text>
</comment>
<sequence length="141" mass="15574">MELIQLADSEATHSWGFNLGQSLPAGTTILLEGDLGSGKTSLVQGIAAGLGITEPIASPTFNLINEYHSGRLPLYHLDLYRLESAEVSNLYLENYWDGIEVDLGIVAIEWAERLPYKPAKYLSIQLIYNNQLGRTGKIGYF</sequence>
<dbReference type="Gene3D" id="3.40.50.300">
    <property type="entry name" value="P-loop containing nucleotide triphosphate hydrolases"/>
    <property type="match status" value="1"/>
</dbReference>
<keyword evidence="12" id="KW-1185">Reference proteome</keyword>
<dbReference type="GO" id="GO:0046872">
    <property type="term" value="F:metal ion binding"/>
    <property type="evidence" value="ECO:0007669"/>
    <property type="project" value="UniProtKB-KW"/>
</dbReference>
<dbReference type="InterPro" id="IPR027417">
    <property type="entry name" value="P-loop_NTPase"/>
</dbReference>
<dbReference type="GO" id="GO:0016740">
    <property type="term" value="F:transferase activity"/>
    <property type="evidence" value="ECO:0007669"/>
    <property type="project" value="UniProtKB-KW"/>
</dbReference>
<protein>
    <recommendedName>
        <fullName evidence="3">tRNA threonylcarbamoyladenosine biosynthesis protein TsaE</fullName>
    </recommendedName>
    <alternativeName>
        <fullName evidence="10">t(6)A37 threonylcarbamoyladenosine biosynthesis protein TsaE</fullName>
    </alternativeName>
</protein>